<evidence type="ECO:0000313" key="10">
    <source>
        <dbReference type="Proteomes" id="UP000252586"/>
    </source>
</evidence>
<evidence type="ECO:0000256" key="7">
    <source>
        <dbReference type="PIRSR" id="PIRSR602481-1"/>
    </source>
</evidence>
<dbReference type="Pfam" id="PF01475">
    <property type="entry name" value="FUR"/>
    <property type="match status" value="1"/>
</dbReference>
<dbReference type="PANTHER" id="PTHR33202:SF7">
    <property type="entry name" value="FERRIC UPTAKE REGULATION PROTEIN"/>
    <property type="match status" value="1"/>
</dbReference>
<dbReference type="InterPro" id="IPR036390">
    <property type="entry name" value="WH_DNA-bd_sf"/>
</dbReference>
<dbReference type="RefSeq" id="WP_067514486.1">
    <property type="nucleotide sequence ID" value="NZ_CP107943.1"/>
</dbReference>
<comment type="cofactor">
    <cofactor evidence="7">
        <name>Zn(2+)</name>
        <dbReference type="ChEBI" id="CHEBI:29105"/>
    </cofactor>
    <text evidence="7">Binds 1 zinc ion per subunit.</text>
</comment>
<dbReference type="GO" id="GO:0003700">
    <property type="term" value="F:DNA-binding transcription factor activity"/>
    <property type="evidence" value="ECO:0007669"/>
    <property type="project" value="InterPro"/>
</dbReference>
<dbReference type="GO" id="GO:0000976">
    <property type="term" value="F:transcription cis-regulatory region binding"/>
    <property type="evidence" value="ECO:0007669"/>
    <property type="project" value="TreeGrafter"/>
</dbReference>
<dbReference type="GO" id="GO:1900376">
    <property type="term" value="P:regulation of secondary metabolite biosynthetic process"/>
    <property type="evidence" value="ECO:0007669"/>
    <property type="project" value="TreeGrafter"/>
</dbReference>
<sequence length="144" mass="15284">MRAYSRGAGVRRNAILAVLGENGRALTAEDVFRGVRSAGVVRIGRATVYRNLGRMVEEGMVMAMWDGDGVRRFRRAPAGGHRHHALCERCGRAQPVDAAEVIGFLTDFAHAHGFGDLEFRIGMQGVCAGCSGESGAASEAPPSA</sequence>
<keyword evidence="6" id="KW-0804">Transcription</keyword>
<feature type="binding site" evidence="7">
    <location>
        <position position="127"/>
    </location>
    <ligand>
        <name>Zn(2+)</name>
        <dbReference type="ChEBI" id="CHEBI:29105"/>
    </ligand>
</feature>
<comment type="similarity">
    <text evidence="1">Belongs to the Fur family.</text>
</comment>
<dbReference type="EMBL" id="QNRE01000001">
    <property type="protein sequence ID" value="RBO96083.1"/>
    <property type="molecule type" value="Genomic_DNA"/>
</dbReference>
<dbReference type="Gene3D" id="3.30.1490.190">
    <property type="match status" value="1"/>
</dbReference>
<dbReference type="PANTHER" id="PTHR33202">
    <property type="entry name" value="ZINC UPTAKE REGULATION PROTEIN"/>
    <property type="match status" value="1"/>
</dbReference>
<keyword evidence="3 7" id="KW-0862">Zinc</keyword>
<feature type="binding site" evidence="7">
    <location>
        <position position="90"/>
    </location>
    <ligand>
        <name>Zn(2+)</name>
        <dbReference type="ChEBI" id="CHEBI:29105"/>
    </ligand>
</feature>
<dbReference type="InterPro" id="IPR043135">
    <property type="entry name" value="Fur_C"/>
</dbReference>
<evidence type="ECO:0000256" key="4">
    <source>
        <dbReference type="ARBA" id="ARBA00023015"/>
    </source>
</evidence>
<feature type="binding site" evidence="7">
    <location>
        <position position="87"/>
    </location>
    <ligand>
        <name>Zn(2+)</name>
        <dbReference type="ChEBI" id="CHEBI:29105"/>
    </ligand>
</feature>
<dbReference type="Gene3D" id="1.10.10.10">
    <property type="entry name" value="Winged helix-like DNA-binding domain superfamily/Winged helix DNA-binding domain"/>
    <property type="match status" value="1"/>
</dbReference>
<dbReference type="CDD" id="cd07153">
    <property type="entry name" value="Fur_like"/>
    <property type="match status" value="1"/>
</dbReference>
<keyword evidence="10" id="KW-1185">Reference proteome</keyword>
<accession>A0A366E199</accession>
<evidence type="ECO:0000256" key="2">
    <source>
        <dbReference type="ARBA" id="ARBA00022491"/>
    </source>
</evidence>
<protein>
    <submittedName>
        <fullName evidence="9">Fur family ferric uptake transcriptional regulator/Fur family peroxide stress response transcriptional regulator</fullName>
    </submittedName>
</protein>
<dbReference type="InterPro" id="IPR002481">
    <property type="entry name" value="FUR"/>
</dbReference>
<comment type="caution">
    <text evidence="9">The sequence shown here is derived from an EMBL/GenBank/DDBJ whole genome shotgun (WGS) entry which is preliminary data.</text>
</comment>
<comment type="cofactor">
    <cofactor evidence="8">
        <name>Mn(2+)</name>
        <dbReference type="ChEBI" id="CHEBI:29035"/>
    </cofactor>
    <cofactor evidence="8">
        <name>Fe(2+)</name>
        <dbReference type="ChEBI" id="CHEBI:29033"/>
    </cofactor>
    <text evidence="8">Binds 1 Mn(2+) or Fe(2+) ion per subunit.</text>
</comment>
<proteinExistence type="inferred from homology"/>
<evidence type="ECO:0000256" key="6">
    <source>
        <dbReference type="ARBA" id="ARBA00023163"/>
    </source>
</evidence>
<evidence type="ECO:0000256" key="8">
    <source>
        <dbReference type="PIRSR" id="PIRSR602481-2"/>
    </source>
</evidence>
<organism evidence="9 10">
    <name type="scientific">Nocardia puris</name>
    <dbReference type="NCBI Taxonomy" id="208602"/>
    <lineage>
        <taxon>Bacteria</taxon>
        <taxon>Bacillati</taxon>
        <taxon>Actinomycetota</taxon>
        <taxon>Actinomycetes</taxon>
        <taxon>Mycobacteriales</taxon>
        <taxon>Nocardiaceae</taxon>
        <taxon>Nocardia</taxon>
    </lineage>
</organism>
<reference evidence="9 10" key="1">
    <citation type="submission" date="2018-06" db="EMBL/GenBank/DDBJ databases">
        <title>Genomic Encyclopedia of Type Strains, Phase IV (KMG-IV): sequencing the most valuable type-strain genomes for metagenomic binning, comparative biology and taxonomic classification.</title>
        <authorList>
            <person name="Goeker M."/>
        </authorList>
    </citation>
    <scope>NUCLEOTIDE SEQUENCE [LARGE SCALE GENOMIC DNA]</scope>
    <source>
        <strain evidence="9 10">DSM 44599</strain>
    </source>
</reference>
<evidence type="ECO:0000256" key="3">
    <source>
        <dbReference type="ARBA" id="ARBA00022833"/>
    </source>
</evidence>
<dbReference type="Proteomes" id="UP000252586">
    <property type="component" value="Unassembled WGS sequence"/>
</dbReference>
<feature type="binding site" evidence="8">
    <location>
        <position position="81"/>
    </location>
    <ligand>
        <name>Fe cation</name>
        <dbReference type="ChEBI" id="CHEBI:24875"/>
    </ligand>
</feature>
<dbReference type="GO" id="GO:0045892">
    <property type="term" value="P:negative regulation of DNA-templated transcription"/>
    <property type="evidence" value="ECO:0007669"/>
    <property type="project" value="TreeGrafter"/>
</dbReference>
<evidence type="ECO:0000256" key="1">
    <source>
        <dbReference type="ARBA" id="ARBA00007957"/>
    </source>
</evidence>
<keyword evidence="7" id="KW-0479">Metal-binding</keyword>
<dbReference type="SUPFAM" id="SSF46785">
    <property type="entry name" value="Winged helix' DNA-binding domain"/>
    <property type="match status" value="1"/>
</dbReference>
<evidence type="ECO:0000256" key="5">
    <source>
        <dbReference type="ARBA" id="ARBA00023125"/>
    </source>
</evidence>
<dbReference type="AlphaFoldDB" id="A0A366E199"/>
<dbReference type="InterPro" id="IPR036388">
    <property type="entry name" value="WH-like_DNA-bd_sf"/>
</dbReference>
<feature type="binding site" evidence="7">
    <location>
        <position position="130"/>
    </location>
    <ligand>
        <name>Zn(2+)</name>
        <dbReference type="ChEBI" id="CHEBI:29105"/>
    </ligand>
</feature>
<name>A0A366E199_9NOCA</name>
<keyword evidence="4" id="KW-0805">Transcription regulation</keyword>
<keyword evidence="5" id="KW-0238">DNA-binding</keyword>
<dbReference type="GO" id="GO:0008270">
    <property type="term" value="F:zinc ion binding"/>
    <property type="evidence" value="ECO:0007669"/>
    <property type="project" value="TreeGrafter"/>
</dbReference>
<evidence type="ECO:0000313" key="9">
    <source>
        <dbReference type="EMBL" id="RBO96083.1"/>
    </source>
</evidence>
<dbReference type="STRING" id="1210090.GCA_001613185_06910"/>
<gene>
    <name evidence="9" type="ORF">DFR74_10194</name>
</gene>
<keyword evidence="8" id="KW-0408">Iron</keyword>
<keyword evidence="2" id="KW-0678">Repressor</keyword>